<dbReference type="PROSITE" id="PS00107">
    <property type="entry name" value="PROTEIN_KINASE_ATP"/>
    <property type="match status" value="1"/>
</dbReference>
<dbReference type="Gene3D" id="1.10.510.10">
    <property type="entry name" value="Transferase(Phosphotransferase) domain 1"/>
    <property type="match status" value="1"/>
</dbReference>
<evidence type="ECO:0000256" key="9">
    <source>
        <dbReference type="ARBA" id="ARBA00023137"/>
    </source>
</evidence>
<dbReference type="PROSITE" id="PS50011">
    <property type="entry name" value="PROTEIN_KINASE_DOM"/>
    <property type="match status" value="1"/>
</dbReference>
<dbReference type="Pfam" id="PF09027">
    <property type="entry name" value="GTPase_binding"/>
    <property type="match status" value="1"/>
</dbReference>
<dbReference type="PhylomeDB" id="E9GL73"/>
<dbReference type="GO" id="GO:0005524">
    <property type="term" value="F:ATP binding"/>
    <property type="evidence" value="ECO:0007669"/>
    <property type="project" value="UniProtKB-UniRule"/>
</dbReference>
<dbReference type="PANTHER" id="PTHR24418">
    <property type="entry name" value="TYROSINE-PROTEIN KINASE"/>
    <property type="match status" value="1"/>
</dbReference>
<dbReference type="InterPro" id="IPR008266">
    <property type="entry name" value="Tyr_kinase_AS"/>
</dbReference>
<dbReference type="Pfam" id="PF07714">
    <property type="entry name" value="PK_Tyr_Ser-Thr"/>
    <property type="match status" value="1"/>
</dbReference>
<proteinExistence type="predicted"/>
<keyword evidence="4" id="KW-0963">Cytoplasm</keyword>
<dbReference type="InterPro" id="IPR001245">
    <property type="entry name" value="Ser-Thr/Tyr_kinase_cat_dom"/>
</dbReference>
<keyword evidence="3" id="KW-0728">SH3 domain</keyword>
<keyword evidence="9" id="KW-0829">Tyrosine-protein kinase</keyword>
<dbReference type="FunFam" id="3.30.200.20:FF:000400">
    <property type="entry name" value="Tyrosine kinase non receptor 1"/>
    <property type="match status" value="1"/>
</dbReference>
<evidence type="ECO:0000256" key="8">
    <source>
        <dbReference type="ARBA" id="ARBA00022840"/>
    </source>
</evidence>
<evidence type="ECO:0000256" key="4">
    <source>
        <dbReference type="ARBA" id="ARBA00022490"/>
    </source>
</evidence>
<keyword evidence="8 11" id="KW-0067">ATP-binding</keyword>
<dbReference type="InterPro" id="IPR000719">
    <property type="entry name" value="Prot_kinase_dom"/>
</dbReference>
<keyword evidence="7" id="KW-0418">Kinase</keyword>
<protein>
    <recommendedName>
        <fullName evidence="2">non-specific protein-tyrosine kinase</fullName>
        <ecNumber evidence="2">2.7.10.2</ecNumber>
    </recommendedName>
</protein>
<dbReference type="Gene3D" id="4.10.680.10">
    <property type="entry name" value="Cdc42-like binding domain"/>
    <property type="match status" value="1"/>
</dbReference>
<dbReference type="InParanoid" id="E9GL73"/>
<feature type="compositionally biased region" description="Polar residues" evidence="12">
    <location>
        <begin position="539"/>
        <end position="552"/>
    </location>
</feature>
<dbReference type="GO" id="GO:0005737">
    <property type="term" value="C:cytoplasm"/>
    <property type="evidence" value="ECO:0007669"/>
    <property type="project" value="UniProtKB-SubCell"/>
</dbReference>
<name>E9GL73_DAPPU</name>
<dbReference type="AlphaFoldDB" id="E9GL73"/>
<dbReference type="SMART" id="SM00219">
    <property type="entry name" value="TyrKc"/>
    <property type="match status" value="1"/>
</dbReference>
<dbReference type="InterPro" id="IPR036028">
    <property type="entry name" value="SH3-like_dom_sf"/>
</dbReference>
<comment type="subcellular location">
    <subcellularLocation>
        <location evidence="1">Cytoplasm</location>
    </subcellularLocation>
</comment>
<evidence type="ECO:0000256" key="12">
    <source>
        <dbReference type="SAM" id="MobiDB-lite"/>
    </source>
</evidence>
<evidence type="ECO:0000259" key="13">
    <source>
        <dbReference type="PROSITE" id="PS50011"/>
    </source>
</evidence>
<dbReference type="InterPro" id="IPR037085">
    <property type="entry name" value="Cdc42-bd-like_dom_sf"/>
</dbReference>
<comment type="catalytic activity">
    <reaction evidence="10">
        <text>L-threonyl-[protein] + ATP = O-phospho-L-threonyl-[protein] + ADP + H(+)</text>
        <dbReference type="Rhea" id="RHEA:46608"/>
        <dbReference type="Rhea" id="RHEA-COMP:11060"/>
        <dbReference type="Rhea" id="RHEA-COMP:11605"/>
        <dbReference type="ChEBI" id="CHEBI:15378"/>
        <dbReference type="ChEBI" id="CHEBI:30013"/>
        <dbReference type="ChEBI" id="CHEBI:30616"/>
        <dbReference type="ChEBI" id="CHEBI:61977"/>
        <dbReference type="ChEBI" id="CHEBI:456216"/>
        <dbReference type="EC" id="2.7.11.1"/>
    </reaction>
</comment>
<dbReference type="PRINTS" id="PR00109">
    <property type="entry name" value="TYRKINASE"/>
</dbReference>
<keyword evidence="5" id="KW-0808">Transferase</keyword>
<dbReference type="GO" id="GO:0005886">
    <property type="term" value="C:plasma membrane"/>
    <property type="evidence" value="ECO:0000318"/>
    <property type="project" value="GO_Central"/>
</dbReference>
<dbReference type="EMBL" id="GL732550">
    <property type="protein sequence ID" value="EFX79806.1"/>
    <property type="molecule type" value="Genomic_DNA"/>
</dbReference>
<dbReference type="OrthoDB" id="635774at2759"/>
<feature type="compositionally biased region" description="Low complexity" evidence="12">
    <location>
        <begin position="751"/>
        <end position="760"/>
    </location>
</feature>
<dbReference type="Gene3D" id="3.30.200.20">
    <property type="entry name" value="Phosphorylase Kinase, domain 1"/>
    <property type="match status" value="1"/>
</dbReference>
<dbReference type="EC" id="2.7.10.2" evidence="2"/>
<dbReference type="HOGENOM" id="CLU_000288_7_39_1"/>
<dbReference type="PROSITE" id="PS50030">
    <property type="entry name" value="UBA"/>
    <property type="match status" value="1"/>
</dbReference>
<evidence type="ECO:0000256" key="3">
    <source>
        <dbReference type="ARBA" id="ARBA00022443"/>
    </source>
</evidence>
<keyword evidence="6 11" id="KW-0547">Nucleotide-binding</keyword>
<dbReference type="eggNOG" id="KOG0199">
    <property type="taxonomic scope" value="Eukaryota"/>
</dbReference>
<dbReference type="FunCoup" id="E9GL73">
    <property type="interactions" value="27"/>
</dbReference>
<evidence type="ECO:0000256" key="6">
    <source>
        <dbReference type="ARBA" id="ARBA00022741"/>
    </source>
</evidence>
<dbReference type="Pfam" id="PF22931">
    <property type="entry name" value="SAM_TNK"/>
    <property type="match status" value="1"/>
</dbReference>
<reference evidence="15 16" key="1">
    <citation type="journal article" date="2011" name="Science">
        <title>The ecoresponsive genome of Daphnia pulex.</title>
        <authorList>
            <person name="Colbourne J.K."/>
            <person name="Pfrender M.E."/>
            <person name="Gilbert D."/>
            <person name="Thomas W.K."/>
            <person name="Tucker A."/>
            <person name="Oakley T.H."/>
            <person name="Tokishita S."/>
            <person name="Aerts A."/>
            <person name="Arnold G.J."/>
            <person name="Basu M.K."/>
            <person name="Bauer D.J."/>
            <person name="Caceres C.E."/>
            <person name="Carmel L."/>
            <person name="Casola C."/>
            <person name="Choi J.H."/>
            <person name="Detter J.C."/>
            <person name="Dong Q."/>
            <person name="Dusheyko S."/>
            <person name="Eads B.D."/>
            <person name="Frohlich T."/>
            <person name="Geiler-Samerotte K.A."/>
            <person name="Gerlach D."/>
            <person name="Hatcher P."/>
            <person name="Jogdeo S."/>
            <person name="Krijgsveld J."/>
            <person name="Kriventseva E.V."/>
            <person name="Kultz D."/>
            <person name="Laforsch C."/>
            <person name="Lindquist E."/>
            <person name="Lopez J."/>
            <person name="Manak J.R."/>
            <person name="Muller J."/>
            <person name="Pangilinan J."/>
            <person name="Patwardhan R.P."/>
            <person name="Pitluck S."/>
            <person name="Pritham E.J."/>
            <person name="Rechtsteiner A."/>
            <person name="Rho M."/>
            <person name="Rogozin I.B."/>
            <person name="Sakarya O."/>
            <person name="Salamov A."/>
            <person name="Schaack S."/>
            <person name="Shapiro H."/>
            <person name="Shiga Y."/>
            <person name="Skalitzky C."/>
            <person name="Smith Z."/>
            <person name="Souvorov A."/>
            <person name="Sung W."/>
            <person name="Tang Z."/>
            <person name="Tsuchiya D."/>
            <person name="Tu H."/>
            <person name="Vos H."/>
            <person name="Wang M."/>
            <person name="Wolf Y.I."/>
            <person name="Yamagata H."/>
            <person name="Yamada T."/>
            <person name="Ye Y."/>
            <person name="Shaw J.R."/>
            <person name="Andrews J."/>
            <person name="Crease T.J."/>
            <person name="Tang H."/>
            <person name="Lucas S.M."/>
            <person name="Robertson H.M."/>
            <person name="Bork P."/>
            <person name="Koonin E.V."/>
            <person name="Zdobnov E.M."/>
            <person name="Grigoriev I.V."/>
            <person name="Lynch M."/>
            <person name="Boore J.L."/>
        </authorList>
    </citation>
    <scope>NUCLEOTIDE SEQUENCE [LARGE SCALE GENOMIC DNA]</scope>
</reference>
<dbReference type="InterPro" id="IPR020635">
    <property type="entry name" value="Tyr_kinase_cat_dom"/>
</dbReference>
<dbReference type="InterPro" id="IPR055175">
    <property type="entry name" value="ACK/TNK-like_SAM"/>
</dbReference>
<dbReference type="InterPro" id="IPR015116">
    <property type="entry name" value="Cdc42-bd-like"/>
</dbReference>
<dbReference type="InterPro" id="IPR049587">
    <property type="entry name" value="TNK-like_SAM"/>
</dbReference>
<dbReference type="InterPro" id="IPR050198">
    <property type="entry name" value="Non-receptor_tyrosine_kinases"/>
</dbReference>
<organism evidence="15 16">
    <name type="scientific">Daphnia pulex</name>
    <name type="common">Water flea</name>
    <dbReference type="NCBI Taxonomy" id="6669"/>
    <lineage>
        <taxon>Eukaryota</taxon>
        <taxon>Metazoa</taxon>
        <taxon>Ecdysozoa</taxon>
        <taxon>Arthropoda</taxon>
        <taxon>Crustacea</taxon>
        <taxon>Branchiopoda</taxon>
        <taxon>Diplostraca</taxon>
        <taxon>Cladocera</taxon>
        <taxon>Anomopoda</taxon>
        <taxon>Daphniidae</taxon>
        <taxon>Daphnia</taxon>
    </lineage>
</organism>
<dbReference type="CDD" id="cd14328">
    <property type="entry name" value="UBA_TNK1"/>
    <property type="match status" value="1"/>
</dbReference>
<evidence type="ECO:0000256" key="2">
    <source>
        <dbReference type="ARBA" id="ARBA00011903"/>
    </source>
</evidence>
<feature type="binding site" evidence="11">
    <location>
        <position position="152"/>
    </location>
    <ligand>
        <name>ATP</name>
        <dbReference type="ChEBI" id="CHEBI:30616"/>
    </ligand>
</feature>
<dbReference type="InterPro" id="IPR011009">
    <property type="entry name" value="Kinase-like_dom_sf"/>
</dbReference>
<evidence type="ECO:0000259" key="14">
    <source>
        <dbReference type="PROSITE" id="PS50030"/>
    </source>
</evidence>
<feature type="region of interest" description="Disordered" evidence="12">
    <location>
        <begin position="751"/>
        <end position="770"/>
    </location>
</feature>
<dbReference type="GO" id="GO:0004674">
    <property type="term" value="F:protein serine/threonine kinase activity"/>
    <property type="evidence" value="ECO:0007669"/>
    <property type="project" value="UniProtKB-EC"/>
</dbReference>
<evidence type="ECO:0000256" key="11">
    <source>
        <dbReference type="PROSITE-ProRule" id="PRU10141"/>
    </source>
</evidence>
<evidence type="ECO:0000313" key="16">
    <source>
        <dbReference type="Proteomes" id="UP000000305"/>
    </source>
</evidence>
<evidence type="ECO:0000256" key="1">
    <source>
        <dbReference type="ARBA" id="ARBA00004496"/>
    </source>
</evidence>
<dbReference type="GO" id="GO:0002009">
    <property type="term" value="P:morphogenesis of an epithelium"/>
    <property type="evidence" value="ECO:0007669"/>
    <property type="project" value="UniProtKB-ARBA"/>
</dbReference>
<evidence type="ECO:0000313" key="15">
    <source>
        <dbReference type="EMBL" id="EFX79806.1"/>
    </source>
</evidence>
<dbReference type="KEGG" id="dpx:DAPPUDRAFT_304375"/>
<dbReference type="PROSITE" id="PS00109">
    <property type="entry name" value="PROTEIN_KINASE_TYR"/>
    <property type="match status" value="1"/>
</dbReference>
<dbReference type="InterPro" id="IPR015940">
    <property type="entry name" value="UBA"/>
</dbReference>
<dbReference type="SUPFAM" id="SSF56112">
    <property type="entry name" value="Protein kinase-like (PK-like)"/>
    <property type="match status" value="1"/>
</dbReference>
<gene>
    <name evidence="15" type="ORF">DAPPUDRAFT_304375</name>
</gene>
<feature type="domain" description="UBA" evidence="14">
    <location>
        <begin position="859"/>
        <end position="904"/>
    </location>
</feature>
<dbReference type="STRING" id="6669.E9GL73"/>
<dbReference type="Proteomes" id="UP000000305">
    <property type="component" value="Unassembled WGS sequence"/>
</dbReference>
<dbReference type="CDD" id="cd09539">
    <property type="entry name" value="SAM_TNK-like"/>
    <property type="match status" value="1"/>
</dbReference>
<evidence type="ECO:0000256" key="5">
    <source>
        <dbReference type="ARBA" id="ARBA00022679"/>
    </source>
</evidence>
<feature type="region of interest" description="Disordered" evidence="12">
    <location>
        <begin position="532"/>
        <end position="557"/>
    </location>
</feature>
<sequence length="905" mass="100248">MSVGIANNNNTELALLHQLLQDVELSQFSKRIIEDLQISRVSHFDYVTTDDLMSIGMGKPAARRLLDTVKKRKGTLKKKLIQTFINQSANKDAKNLEKLTGTQQQQNSSSLTCLIKESELKIGTQLGDGSFGIVHKGEWNRSDGVTIPVAVKVLKEDLVQHQAVYDDFVREVEAMHSLQHPCLIRLHGVVLSHPLMMVTELAPLGSLLDYLHKECSHTSICTLWQFASEIASGMAFLESRRLLHRDLACRNIFLTSKTQAKIGDFGLLRPLPPGSDCYVMTEQRRVPFPWCAPESLKSRQFSLATDVWMFGITLWEMYTFGEEPWAGLSGHEILNKIDKKGERLIDPPAAPEVICNLMHRCWAANPADRPRFSEIVIELTSQSPVTVRCRGEDRQEPQWDVPVGASKLEVVDGDIIAVIDGRPDFFWWTGQNQRTSEIGIFPRCWTEPLRRRNGDDISVPLRHSFIHTGHGSSVGPSWGSPAAIDEVYLRNPMEPVDILKMKDPTSIESPRRVIGAAVKTKTQFNYFRLNDDAMEPQGGSASPVSMPNTNPPISSSSREESLLIDLSPDTPVSTSAAPTPLPFYQQLMEPLVAPPDQNRLYANYPSPLPAAPETTITTTSLVTSAAESVYSPHYYSEVPLEPTTPTFTPPPSQNSSPARPVVTEELKKKRDEAFDWLGQALGEMTLSQSNGSNPRNYQCISTVSGQQPSKAKAEHVYGFEDDFSVAMGSSVQTATVASTSSANGYHRIQQLQRQNQDQTQEAARQPIYPKPGIWTDESSSLLYPPSCPSSQQIYALPGPSRMSAVQTAHVRPFMVAINPSVPHVDDGGRTSSLLNQVELSTPWASEAEIKQALVIHNGNVFEAVRFLQVEKLYRLGLCSKAVCVKALEATSWDLEKAASSLLDVV</sequence>
<feature type="domain" description="Protein kinase" evidence="13">
    <location>
        <begin position="120"/>
        <end position="386"/>
    </location>
</feature>
<evidence type="ECO:0000256" key="7">
    <source>
        <dbReference type="ARBA" id="ARBA00022777"/>
    </source>
</evidence>
<dbReference type="FunFam" id="1.10.510.10:FF:000080">
    <property type="entry name" value="Putative activated CDC42 kinase 1"/>
    <property type="match status" value="1"/>
</dbReference>
<dbReference type="InterPro" id="IPR017441">
    <property type="entry name" value="Protein_kinase_ATP_BS"/>
</dbReference>
<dbReference type="SUPFAM" id="SSF50044">
    <property type="entry name" value="SH3-domain"/>
    <property type="match status" value="1"/>
</dbReference>
<keyword evidence="16" id="KW-1185">Reference proteome</keyword>
<evidence type="ECO:0000256" key="10">
    <source>
        <dbReference type="ARBA" id="ARBA00047899"/>
    </source>
</evidence>
<accession>E9GL73</accession>
<dbReference type="GO" id="GO:0004715">
    <property type="term" value="F:non-membrane spanning protein tyrosine kinase activity"/>
    <property type="evidence" value="ECO:0007669"/>
    <property type="project" value="UniProtKB-EC"/>
</dbReference>
<dbReference type="FunFam" id="4.10.680.10:FF:000001">
    <property type="entry name" value="activated CDC42 kinase 1 isoform X1"/>
    <property type="match status" value="1"/>
</dbReference>